<dbReference type="InterPro" id="IPR011059">
    <property type="entry name" value="Metal-dep_hydrolase_composite"/>
</dbReference>
<evidence type="ECO:0000313" key="3">
    <source>
        <dbReference type="EMBL" id="BDY12537.1"/>
    </source>
</evidence>
<dbReference type="Gene3D" id="2.30.40.10">
    <property type="entry name" value="Urease, subunit C, domain 1"/>
    <property type="match status" value="1"/>
</dbReference>
<dbReference type="Proteomes" id="UP001321445">
    <property type="component" value="Chromosome"/>
</dbReference>
<feature type="domain" description="Amidohydrolase-related" evidence="2">
    <location>
        <begin position="53"/>
        <end position="401"/>
    </location>
</feature>
<dbReference type="NCBIfam" id="NF006269">
    <property type="entry name" value="PRK08418.1"/>
    <property type="match status" value="1"/>
</dbReference>
<sequence>MKIVAAKWLFDGETVQSDRAVAFDEKIVALGAPEELKAEYPNAKFFELDSRTVLMPGLVNPHVHLEFGANTTHLKFGDFMQWLESVIAHRDELTEACKAGCYKRQIDAMLASGTTTFGAVSSYGKEMRACKAAPQRVVFFNEAIGSQPAAVDALYADFELRLEESRTMASERFIPAVAIHAPYSVHPVLIKKILKNYGDLPLSAHFMESPAEKAWLERGEGPFKPFFENFLKQTAPLCFPEEFLQLLKGKRALLTHAVHADEKQLRMIAEDGHTITHCPRSNRLLGCGRMKLEKVEELQIPWLLGTDGLSSNTSLSLWDEMRAAVMMHCNAELENISLELLKAVTSRAADALDLPVGRLERGRWADLIVAPLPDDPESPGQLPLQLILHTKRVEHLYIQGEKHV</sequence>
<evidence type="ECO:0000313" key="4">
    <source>
        <dbReference type="Proteomes" id="UP001321445"/>
    </source>
</evidence>
<dbReference type="Gene3D" id="3.20.20.140">
    <property type="entry name" value="Metal-dependent hydrolases"/>
    <property type="match status" value="1"/>
</dbReference>
<gene>
    <name evidence="3" type="ORF">HCR_08490</name>
</gene>
<dbReference type="InterPro" id="IPR032466">
    <property type="entry name" value="Metal_Hydrolase"/>
</dbReference>
<evidence type="ECO:0000256" key="1">
    <source>
        <dbReference type="ARBA" id="ARBA00022801"/>
    </source>
</evidence>
<proteinExistence type="predicted"/>
<organism evidence="3 4">
    <name type="scientific">Hydrogenimonas cancrithermarum</name>
    <dbReference type="NCBI Taxonomy" id="2993563"/>
    <lineage>
        <taxon>Bacteria</taxon>
        <taxon>Pseudomonadati</taxon>
        <taxon>Campylobacterota</taxon>
        <taxon>Epsilonproteobacteria</taxon>
        <taxon>Campylobacterales</taxon>
        <taxon>Hydrogenimonadaceae</taxon>
        <taxon>Hydrogenimonas</taxon>
    </lineage>
</organism>
<reference evidence="3 4" key="1">
    <citation type="submission" date="2023-03" db="EMBL/GenBank/DDBJ databases">
        <title>Description of Hydrogenimonas sp. ISO32.</title>
        <authorList>
            <person name="Mino S."/>
            <person name="Fukazawa S."/>
            <person name="Sawabe T."/>
        </authorList>
    </citation>
    <scope>NUCLEOTIDE SEQUENCE [LARGE SCALE GENOMIC DNA]</scope>
    <source>
        <strain evidence="3 4">ISO32</strain>
    </source>
</reference>
<dbReference type="SUPFAM" id="SSF51338">
    <property type="entry name" value="Composite domain of metallo-dependent hydrolases"/>
    <property type="match status" value="1"/>
</dbReference>
<dbReference type="RefSeq" id="WP_286337729.1">
    <property type="nucleotide sequence ID" value="NZ_AP027370.1"/>
</dbReference>
<evidence type="ECO:0000259" key="2">
    <source>
        <dbReference type="Pfam" id="PF01979"/>
    </source>
</evidence>
<dbReference type="SUPFAM" id="SSF51556">
    <property type="entry name" value="Metallo-dependent hydrolases"/>
    <property type="match status" value="1"/>
</dbReference>
<dbReference type="InterPro" id="IPR050287">
    <property type="entry name" value="MTA/SAH_deaminase"/>
</dbReference>
<keyword evidence="4" id="KW-1185">Reference proteome</keyword>
<dbReference type="PANTHER" id="PTHR43794">
    <property type="entry name" value="AMINOHYDROLASE SSNA-RELATED"/>
    <property type="match status" value="1"/>
</dbReference>
<name>A0ABM8FJR7_9BACT</name>
<dbReference type="InterPro" id="IPR006680">
    <property type="entry name" value="Amidohydro-rel"/>
</dbReference>
<dbReference type="EMBL" id="AP027370">
    <property type="protein sequence ID" value="BDY12537.1"/>
    <property type="molecule type" value="Genomic_DNA"/>
</dbReference>
<dbReference type="Pfam" id="PF01979">
    <property type="entry name" value="Amidohydro_1"/>
    <property type="match status" value="1"/>
</dbReference>
<protein>
    <submittedName>
        <fullName evidence="3">Chlorohydrolase</fullName>
    </submittedName>
</protein>
<keyword evidence="1" id="KW-0378">Hydrolase</keyword>
<accession>A0ABM8FJR7</accession>
<dbReference type="PANTHER" id="PTHR43794:SF11">
    <property type="entry name" value="AMIDOHYDROLASE-RELATED DOMAIN-CONTAINING PROTEIN"/>
    <property type="match status" value="1"/>
</dbReference>